<accession>A0A2P2P0M9</accession>
<organism evidence="1">
    <name type="scientific">Rhizophora mucronata</name>
    <name type="common">Asiatic mangrove</name>
    <dbReference type="NCBI Taxonomy" id="61149"/>
    <lineage>
        <taxon>Eukaryota</taxon>
        <taxon>Viridiplantae</taxon>
        <taxon>Streptophyta</taxon>
        <taxon>Embryophyta</taxon>
        <taxon>Tracheophyta</taxon>
        <taxon>Spermatophyta</taxon>
        <taxon>Magnoliopsida</taxon>
        <taxon>eudicotyledons</taxon>
        <taxon>Gunneridae</taxon>
        <taxon>Pentapetalae</taxon>
        <taxon>rosids</taxon>
        <taxon>fabids</taxon>
        <taxon>Malpighiales</taxon>
        <taxon>Rhizophoraceae</taxon>
        <taxon>Rhizophora</taxon>
    </lineage>
</organism>
<name>A0A2P2P0M9_RHIMU</name>
<dbReference type="EMBL" id="GGEC01067717">
    <property type="protein sequence ID" value="MBX48201.1"/>
    <property type="molecule type" value="Transcribed_RNA"/>
</dbReference>
<evidence type="ECO:0000313" key="1">
    <source>
        <dbReference type="EMBL" id="MBX48201.1"/>
    </source>
</evidence>
<proteinExistence type="predicted"/>
<protein>
    <submittedName>
        <fullName evidence="1">Uncharacterized protein</fullName>
    </submittedName>
</protein>
<reference evidence="1" key="1">
    <citation type="submission" date="2018-02" db="EMBL/GenBank/DDBJ databases">
        <title>Rhizophora mucronata_Transcriptome.</title>
        <authorList>
            <person name="Meera S.P."/>
            <person name="Sreeshan A."/>
            <person name="Augustine A."/>
        </authorList>
    </citation>
    <scope>NUCLEOTIDE SEQUENCE</scope>
    <source>
        <tissue evidence="1">Leaf</tissue>
    </source>
</reference>
<dbReference type="AlphaFoldDB" id="A0A2P2P0M9"/>
<sequence>MSEHVDIDILGCATSVSVMTRYQPICMHNRRMYSIQIHMPQIQWEGHRCRWLG</sequence>